<sequence>MGINSANSGCVVPIGLHQRCDKVVLLPISRLPCAITGCRMLECLLVSFGPLIGDTVSLECSYSRTELAKLFNNKSISTPGEF</sequence>
<dbReference type="AlphaFoldDB" id="A0A4C2A4C0"/>
<comment type="caution">
    <text evidence="1">The sequence shown here is derived from an EMBL/GenBank/DDBJ whole genome shotgun (WGS) entry which is preliminary data.</text>
</comment>
<reference evidence="1 2" key="1">
    <citation type="journal article" date="2019" name="Commun. Biol.">
        <title>The bagworm genome reveals a unique fibroin gene that provides high tensile strength.</title>
        <authorList>
            <person name="Kono N."/>
            <person name="Nakamura H."/>
            <person name="Ohtoshi R."/>
            <person name="Tomita M."/>
            <person name="Numata K."/>
            <person name="Arakawa K."/>
        </authorList>
    </citation>
    <scope>NUCLEOTIDE SEQUENCE [LARGE SCALE GENOMIC DNA]</scope>
</reference>
<keyword evidence="2" id="KW-1185">Reference proteome</keyword>
<dbReference type="EMBL" id="BGZK01002449">
    <property type="protein sequence ID" value="GBP94029.1"/>
    <property type="molecule type" value="Genomic_DNA"/>
</dbReference>
<evidence type="ECO:0000313" key="1">
    <source>
        <dbReference type="EMBL" id="GBP94029.1"/>
    </source>
</evidence>
<name>A0A4C2A4C0_EUMVA</name>
<accession>A0A4C2A4C0</accession>
<gene>
    <name evidence="1" type="ORF">EVAR_71289_1</name>
</gene>
<proteinExistence type="predicted"/>
<organism evidence="1 2">
    <name type="scientific">Eumeta variegata</name>
    <name type="common">Bagworm moth</name>
    <name type="synonym">Eumeta japonica</name>
    <dbReference type="NCBI Taxonomy" id="151549"/>
    <lineage>
        <taxon>Eukaryota</taxon>
        <taxon>Metazoa</taxon>
        <taxon>Ecdysozoa</taxon>
        <taxon>Arthropoda</taxon>
        <taxon>Hexapoda</taxon>
        <taxon>Insecta</taxon>
        <taxon>Pterygota</taxon>
        <taxon>Neoptera</taxon>
        <taxon>Endopterygota</taxon>
        <taxon>Lepidoptera</taxon>
        <taxon>Glossata</taxon>
        <taxon>Ditrysia</taxon>
        <taxon>Tineoidea</taxon>
        <taxon>Psychidae</taxon>
        <taxon>Oiketicinae</taxon>
        <taxon>Eumeta</taxon>
    </lineage>
</organism>
<dbReference type="Proteomes" id="UP000299102">
    <property type="component" value="Unassembled WGS sequence"/>
</dbReference>
<evidence type="ECO:0000313" key="2">
    <source>
        <dbReference type="Proteomes" id="UP000299102"/>
    </source>
</evidence>
<protein>
    <submittedName>
        <fullName evidence="1">Uncharacterized protein</fullName>
    </submittedName>
</protein>